<organism evidence="12 13">
    <name type="scientific">Mesoterricola sediminis</name>
    <dbReference type="NCBI Taxonomy" id="2927980"/>
    <lineage>
        <taxon>Bacteria</taxon>
        <taxon>Pseudomonadati</taxon>
        <taxon>Acidobacteriota</taxon>
        <taxon>Holophagae</taxon>
        <taxon>Holophagales</taxon>
        <taxon>Holophagaceae</taxon>
        <taxon>Mesoterricola</taxon>
    </lineage>
</organism>
<dbReference type="CDD" id="cd01158">
    <property type="entry name" value="SCAD_SBCAD"/>
    <property type="match status" value="1"/>
</dbReference>
<dbReference type="KEGG" id="msea:METESE_10630"/>
<keyword evidence="3 8" id="KW-0285">Flavoprotein</keyword>
<evidence type="ECO:0000256" key="4">
    <source>
        <dbReference type="ARBA" id="ARBA00022827"/>
    </source>
</evidence>
<dbReference type="PROSITE" id="PS00073">
    <property type="entry name" value="ACYL_COA_DH_2"/>
    <property type="match status" value="1"/>
</dbReference>
<comment type="cofactor">
    <cofactor evidence="1 8">
        <name>FAD</name>
        <dbReference type="ChEBI" id="CHEBI:57692"/>
    </cofactor>
</comment>
<gene>
    <name evidence="12" type="ORF">METESE_10630</name>
</gene>
<protein>
    <recommendedName>
        <fullName evidence="7">Cyclohexane-1-carbonyl-CoA dehydrogenase</fullName>
        <ecNumber evidence="6">1.3.8.11</ecNumber>
    </recommendedName>
</protein>
<dbReference type="InterPro" id="IPR006089">
    <property type="entry name" value="Acyl-CoA_DH_CS"/>
</dbReference>
<dbReference type="EC" id="1.3.8.11" evidence="6"/>
<evidence type="ECO:0000256" key="6">
    <source>
        <dbReference type="ARBA" id="ARBA00066361"/>
    </source>
</evidence>
<keyword evidence="5 8" id="KW-0560">Oxidoreductase</keyword>
<evidence type="ECO:0000256" key="5">
    <source>
        <dbReference type="ARBA" id="ARBA00023002"/>
    </source>
</evidence>
<dbReference type="Pfam" id="PF02771">
    <property type="entry name" value="Acyl-CoA_dh_N"/>
    <property type="match status" value="1"/>
</dbReference>
<dbReference type="RefSeq" id="WP_243335370.1">
    <property type="nucleotide sequence ID" value="NZ_AP027081.1"/>
</dbReference>
<dbReference type="Gene3D" id="2.40.110.10">
    <property type="entry name" value="Butyryl-CoA Dehydrogenase, subunit A, domain 2"/>
    <property type="match status" value="1"/>
</dbReference>
<dbReference type="InterPro" id="IPR046373">
    <property type="entry name" value="Acyl-CoA_Oxase/DH_mid-dom_sf"/>
</dbReference>
<dbReference type="InterPro" id="IPR037069">
    <property type="entry name" value="AcylCoA_DH/ox_N_sf"/>
</dbReference>
<evidence type="ECO:0000313" key="13">
    <source>
        <dbReference type="Proteomes" id="UP001228113"/>
    </source>
</evidence>
<dbReference type="FunFam" id="1.10.540.10:FF:000002">
    <property type="entry name" value="Acyl-CoA dehydrogenase FadE19"/>
    <property type="match status" value="1"/>
</dbReference>
<dbReference type="InterPro" id="IPR009100">
    <property type="entry name" value="AcylCoA_DH/oxidase_NM_dom_sf"/>
</dbReference>
<keyword evidence="4 8" id="KW-0274">FAD</keyword>
<name>A0AA48GUY8_9BACT</name>
<dbReference type="FunFam" id="2.40.110.10:FF:000009">
    <property type="entry name" value="Acyl-CoA dehydrogenase"/>
    <property type="match status" value="1"/>
</dbReference>
<dbReference type="PANTHER" id="PTHR43884">
    <property type="entry name" value="ACYL-COA DEHYDROGENASE"/>
    <property type="match status" value="1"/>
</dbReference>
<evidence type="ECO:0000259" key="9">
    <source>
        <dbReference type="Pfam" id="PF00441"/>
    </source>
</evidence>
<dbReference type="PANTHER" id="PTHR43884:SF12">
    <property type="entry name" value="ISOVALERYL-COA DEHYDROGENASE, MITOCHONDRIAL-RELATED"/>
    <property type="match status" value="1"/>
</dbReference>
<keyword evidence="13" id="KW-1185">Reference proteome</keyword>
<dbReference type="Gene3D" id="1.20.140.10">
    <property type="entry name" value="Butyryl-CoA Dehydrogenase, subunit A, domain 3"/>
    <property type="match status" value="1"/>
</dbReference>
<dbReference type="AlphaFoldDB" id="A0AA48GUY8"/>
<evidence type="ECO:0000313" key="12">
    <source>
        <dbReference type="EMBL" id="BDU76105.1"/>
    </source>
</evidence>
<proteinExistence type="inferred from homology"/>
<accession>A0AA48GUY8</accession>
<dbReference type="PIRSF" id="PIRSF016578">
    <property type="entry name" value="HsaA"/>
    <property type="match status" value="1"/>
</dbReference>
<feature type="domain" description="Acyl-CoA dehydrogenase/oxidase N-terminal" evidence="11">
    <location>
        <begin position="8"/>
        <end position="117"/>
    </location>
</feature>
<evidence type="ECO:0000256" key="3">
    <source>
        <dbReference type="ARBA" id="ARBA00022630"/>
    </source>
</evidence>
<reference evidence="12" key="1">
    <citation type="journal article" date="2023" name="Int. J. Syst. Evol. Microbiol.">
        <title>Mesoterricola silvestris gen. nov., sp. nov., Mesoterricola sediminis sp. nov., Geothrix oryzae sp. nov., Geothrix edaphica sp. nov., Geothrix rubra sp. nov., and Geothrix limicola sp. nov., six novel members of Acidobacteriota isolated from soils.</title>
        <authorList>
            <person name="Itoh H."/>
            <person name="Sugisawa Y."/>
            <person name="Mise K."/>
            <person name="Xu Z."/>
            <person name="Kuniyasu M."/>
            <person name="Ushijima N."/>
            <person name="Kawano K."/>
            <person name="Kobayashi E."/>
            <person name="Shiratori Y."/>
            <person name="Masuda Y."/>
            <person name="Senoo K."/>
        </authorList>
    </citation>
    <scope>NUCLEOTIDE SEQUENCE</scope>
    <source>
        <strain evidence="12">W786</strain>
    </source>
</reference>
<feature type="domain" description="Acyl-CoA dehydrogenase/oxidase C-terminal" evidence="9">
    <location>
        <begin position="230"/>
        <end position="378"/>
    </location>
</feature>
<dbReference type="InterPro" id="IPR036250">
    <property type="entry name" value="AcylCo_DH-like_C"/>
</dbReference>
<dbReference type="PROSITE" id="PS00072">
    <property type="entry name" value="ACYL_COA_DH_1"/>
    <property type="match status" value="1"/>
</dbReference>
<dbReference type="SUPFAM" id="SSF56645">
    <property type="entry name" value="Acyl-CoA dehydrogenase NM domain-like"/>
    <property type="match status" value="1"/>
</dbReference>
<evidence type="ECO:0000259" key="10">
    <source>
        <dbReference type="Pfam" id="PF02770"/>
    </source>
</evidence>
<evidence type="ECO:0000256" key="1">
    <source>
        <dbReference type="ARBA" id="ARBA00001974"/>
    </source>
</evidence>
<dbReference type="GO" id="GO:0003995">
    <property type="term" value="F:acyl-CoA dehydrogenase activity"/>
    <property type="evidence" value="ECO:0007669"/>
    <property type="project" value="InterPro"/>
</dbReference>
<dbReference type="InterPro" id="IPR009075">
    <property type="entry name" value="AcylCo_DH/oxidase_C"/>
</dbReference>
<comment type="similarity">
    <text evidence="2 8">Belongs to the acyl-CoA dehydrogenase family.</text>
</comment>
<evidence type="ECO:0000256" key="2">
    <source>
        <dbReference type="ARBA" id="ARBA00009347"/>
    </source>
</evidence>
<dbReference type="EMBL" id="AP027081">
    <property type="protein sequence ID" value="BDU76105.1"/>
    <property type="molecule type" value="Genomic_DNA"/>
</dbReference>
<dbReference type="InterPro" id="IPR013786">
    <property type="entry name" value="AcylCoA_DH/ox_N"/>
</dbReference>
<dbReference type="Pfam" id="PF00441">
    <property type="entry name" value="Acyl-CoA_dh_1"/>
    <property type="match status" value="1"/>
</dbReference>
<dbReference type="Proteomes" id="UP001228113">
    <property type="component" value="Chromosome"/>
</dbReference>
<dbReference type="InterPro" id="IPR006091">
    <property type="entry name" value="Acyl-CoA_Oxase/DH_mid-dom"/>
</dbReference>
<dbReference type="Gene3D" id="1.10.540.10">
    <property type="entry name" value="Acyl-CoA dehydrogenase/oxidase, N-terminal domain"/>
    <property type="match status" value="1"/>
</dbReference>
<dbReference type="FunFam" id="1.20.140.10:FF:000004">
    <property type="entry name" value="Acyl-CoA dehydrogenase FadE25"/>
    <property type="match status" value="1"/>
</dbReference>
<sequence length="381" mass="41459">MDFNLPDHVEALRDEVRRFAHEEILPHVMTWDEEGTFPEDVMRRLGEMGMLGVIFPEAYDGAGMGYLEYAVVVEELSRVDGSVGLGVAAHNSLCSNHIYAMGTEAQRERWLRPLASGRMLGAWALTEPEAGSDAGALRTTARKDGDHWVLNGSKCFATHGTVGGVCVVMARTRHGSGPEGISAFVVEKGTPGFRAGKQENKLGMRASDTSELILEDVRVPEANLLGEEGVGFKQAMKTLDGGRIGIAALALGMAQGAFEASVKYARIRKAFGKTLAEHQAIQFKLADMQVGIEASRLLVYKAATLKDQGRPYAQAAAIAKLHASETACRVAEEAVQIHGGYGFIKDYPAEKYYRDVKLCTIGEGTSEIQRMVIARHLLKEY</sequence>
<dbReference type="Pfam" id="PF02770">
    <property type="entry name" value="Acyl-CoA_dh_M"/>
    <property type="match status" value="1"/>
</dbReference>
<evidence type="ECO:0000256" key="7">
    <source>
        <dbReference type="ARBA" id="ARBA00067292"/>
    </source>
</evidence>
<evidence type="ECO:0000259" key="11">
    <source>
        <dbReference type="Pfam" id="PF02771"/>
    </source>
</evidence>
<evidence type="ECO:0000256" key="8">
    <source>
        <dbReference type="RuleBase" id="RU362125"/>
    </source>
</evidence>
<feature type="domain" description="Acyl-CoA oxidase/dehydrogenase middle" evidence="10">
    <location>
        <begin position="122"/>
        <end position="217"/>
    </location>
</feature>
<dbReference type="GO" id="GO:0050660">
    <property type="term" value="F:flavin adenine dinucleotide binding"/>
    <property type="evidence" value="ECO:0007669"/>
    <property type="project" value="InterPro"/>
</dbReference>
<dbReference type="SUPFAM" id="SSF47203">
    <property type="entry name" value="Acyl-CoA dehydrogenase C-terminal domain-like"/>
    <property type="match status" value="1"/>
</dbReference>